<protein>
    <recommendedName>
        <fullName evidence="2">Transposase putative helix-turn-helix domain-containing protein</fullName>
    </recommendedName>
</protein>
<accession>A0ABP8DVC1</accession>
<feature type="region of interest" description="Disordered" evidence="1">
    <location>
        <begin position="50"/>
        <end position="79"/>
    </location>
</feature>
<dbReference type="Pfam" id="PF12323">
    <property type="entry name" value="HTH_OrfB_IS605"/>
    <property type="match status" value="1"/>
</dbReference>
<comment type="caution">
    <text evidence="3">The sequence shown here is derived from an EMBL/GenBank/DDBJ whole genome shotgun (WGS) entry which is preliminary data.</text>
</comment>
<sequence>MKTIQAYRFALDLAPVQERQVPAHAGAARVAHNWARARVKAVMDQRAAERSYGVPDDQLTESISLDPRVAAQGVEHGEG</sequence>
<evidence type="ECO:0000259" key="2">
    <source>
        <dbReference type="Pfam" id="PF12323"/>
    </source>
</evidence>
<keyword evidence="4" id="KW-1185">Reference proteome</keyword>
<evidence type="ECO:0000256" key="1">
    <source>
        <dbReference type="SAM" id="MobiDB-lite"/>
    </source>
</evidence>
<feature type="domain" description="Transposase putative helix-turn-helix" evidence="2">
    <location>
        <begin position="1"/>
        <end position="37"/>
    </location>
</feature>
<name>A0ABP8DVC1_9ACTN</name>
<dbReference type="RefSeq" id="WP_345143850.1">
    <property type="nucleotide sequence ID" value="NZ_BAABAT010000081.1"/>
</dbReference>
<dbReference type="Proteomes" id="UP001500620">
    <property type="component" value="Unassembled WGS sequence"/>
</dbReference>
<evidence type="ECO:0000313" key="4">
    <source>
        <dbReference type="Proteomes" id="UP001500620"/>
    </source>
</evidence>
<proteinExistence type="predicted"/>
<gene>
    <name evidence="3" type="ORF">GCM10022255_111750</name>
</gene>
<dbReference type="EMBL" id="BAABAT010000081">
    <property type="protein sequence ID" value="GAA4263812.1"/>
    <property type="molecule type" value="Genomic_DNA"/>
</dbReference>
<organism evidence="3 4">
    <name type="scientific">Dactylosporangium darangshiense</name>
    <dbReference type="NCBI Taxonomy" id="579108"/>
    <lineage>
        <taxon>Bacteria</taxon>
        <taxon>Bacillati</taxon>
        <taxon>Actinomycetota</taxon>
        <taxon>Actinomycetes</taxon>
        <taxon>Micromonosporales</taxon>
        <taxon>Micromonosporaceae</taxon>
        <taxon>Dactylosporangium</taxon>
    </lineage>
</organism>
<evidence type="ECO:0000313" key="3">
    <source>
        <dbReference type="EMBL" id="GAA4263812.1"/>
    </source>
</evidence>
<dbReference type="InterPro" id="IPR021027">
    <property type="entry name" value="Transposase_put_HTH"/>
</dbReference>
<reference evidence="4" key="1">
    <citation type="journal article" date="2019" name="Int. J. Syst. Evol. Microbiol.">
        <title>The Global Catalogue of Microorganisms (GCM) 10K type strain sequencing project: providing services to taxonomists for standard genome sequencing and annotation.</title>
        <authorList>
            <consortium name="The Broad Institute Genomics Platform"/>
            <consortium name="The Broad Institute Genome Sequencing Center for Infectious Disease"/>
            <person name="Wu L."/>
            <person name="Ma J."/>
        </authorList>
    </citation>
    <scope>NUCLEOTIDE SEQUENCE [LARGE SCALE GENOMIC DNA]</scope>
    <source>
        <strain evidence="4">JCM 17441</strain>
    </source>
</reference>